<dbReference type="AlphaFoldDB" id="G0UWX6"/>
<dbReference type="PANTHER" id="PTHR10855:SF2">
    <property type="entry name" value="COP9 SIGNALOSOME COMPLEX SUBUNIT 4"/>
    <property type="match status" value="1"/>
</dbReference>
<dbReference type="SMART" id="SM00088">
    <property type="entry name" value="PINT"/>
    <property type="match status" value="1"/>
</dbReference>
<gene>
    <name evidence="5" type="ORF">TCIL3000_10_6660</name>
</gene>
<accession>G0UWX6</accession>
<dbReference type="SUPFAM" id="SSF46785">
    <property type="entry name" value="Winged helix' DNA-binding domain"/>
    <property type="match status" value="1"/>
</dbReference>
<evidence type="ECO:0000259" key="4">
    <source>
        <dbReference type="PROSITE" id="PS50250"/>
    </source>
</evidence>
<dbReference type="GO" id="GO:0008180">
    <property type="term" value="C:COP9 signalosome"/>
    <property type="evidence" value="ECO:0007669"/>
    <property type="project" value="UniProtKB-KW"/>
</dbReference>
<dbReference type="Pfam" id="PF01399">
    <property type="entry name" value="PCI"/>
    <property type="match status" value="1"/>
</dbReference>
<name>G0UWX6_TRYCI</name>
<dbReference type="Gene3D" id="1.10.10.10">
    <property type="entry name" value="Winged helix-like DNA-binding domain superfamily/Winged helix DNA-binding domain"/>
    <property type="match status" value="1"/>
</dbReference>
<feature type="domain" description="PCI" evidence="4">
    <location>
        <begin position="183"/>
        <end position="348"/>
    </location>
</feature>
<evidence type="ECO:0000256" key="2">
    <source>
        <dbReference type="ARBA" id="ARBA00014881"/>
    </source>
</evidence>
<keyword evidence="3" id="KW-0736">Signalosome</keyword>
<protein>
    <recommendedName>
        <fullName evidence="2">COP9 signalosome complex subunit 4</fullName>
    </recommendedName>
</protein>
<proteinExistence type="inferred from homology"/>
<comment type="similarity">
    <text evidence="1">Belongs to the CSN4 family.</text>
</comment>
<organism evidence="5">
    <name type="scientific">Trypanosoma congolense (strain IL3000)</name>
    <dbReference type="NCBI Taxonomy" id="1068625"/>
    <lineage>
        <taxon>Eukaryota</taxon>
        <taxon>Discoba</taxon>
        <taxon>Euglenozoa</taxon>
        <taxon>Kinetoplastea</taxon>
        <taxon>Metakinetoplastina</taxon>
        <taxon>Trypanosomatida</taxon>
        <taxon>Trypanosomatidae</taxon>
        <taxon>Trypanosoma</taxon>
        <taxon>Nannomonas</taxon>
    </lineage>
</organism>
<evidence type="ECO:0000313" key="5">
    <source>
        <dbReference type="EMBL" id="CCC93893.1"/>
    </source>
</evidence>
<dbReference type="InterPro" id="IPR036390">
    <property type="entry name" value="WH_DNA-bd_sf"/>
</dbReference>
<dbReference type="InterPro" id="IPR036388">
    <property type="entry name" value="WH-like_DNA-bd_sf"/>
</dbReference>
<dbReference type="VEuPathDB" id="TriTrypDB:TcIL3000_10_6660"/>
<sequence>MGGRETGDIEYTEAHVTSIAASQELDRWKAFIHKYLEGAVPSATCASRVACVLRVLQEGVAASPHFVPFAIEAGALVLNINRRSGSIGTASNELLAMRRSLAEWCVVAGDECQARRLWSSMLPASDDVTSLQIATMIIDSSLRTHDYMAAESECLRGVALCRALSASPAAADTVNHFLHSVGSIFASRHRFTDASQRFSELYERTHEVEHLRLAVICTIQSDACPTRTQRLRLYRRDKSAASLGDLYNILCRAAHPNMLRLCDLERFLEHTGASTDEDVASVRKAFAQHNLEVISKVYCNIRLAELGRILGVSAVEMEELVARMVSERRLSATLDQVTEIVTFDHEENTSNVERWNEKIGLICDELSCAVDLIVSRHPEQDEGHSS</sequence>
<dbReference type="PANTHER" id="PTHR10855">
    <property type="entry name" value="26S PROTEASOME NON-ATPASE REGULATORY SUBUNIT 12/COP9 SIGNALOSOME COMPLEX SUBUNIT 4"/>
    <property type="match status" value="1"/>
</dbReference>
<reference evidence="5" key="1">
    <citation type="journal article" date="2012" name="Proc. Natl. Acad. Sci. U.S.A.">
        <title>Antigenic diversity is generated by distinct evolutionary mechanisms in African trypanosome species.</title>
        <authorList>
            <person name="Jackson A.P."/>
            <person name="Berry A."/>
            <person name="Aslett M."/>
            <person name="Allison H.C."/>
            <person name="Burton P."/>
            <person name="Vavrova-Anderson J."/>
            <person name="Brown R."/>
            <person name="Browne H."/>
            <person name="Corton N."/>
            <person name="Hauser H."/>
            <person name="Gamble J."/>
            <person name="Gilderthorp R."/>
            <person name="Marcello L."/>
            <person name="McQuillan J."/>
            <person name="Otto T.D."/>
            <person name="Quail M.A."/>
            <person name="Sanders M.J."/>
            <person name="van Tonder A."/>
            <person name="Ginger M.L."/>
            <person name="Field M.C."/>
            <person name="Barry J.D."/>
            <person name="Hertz-Fowler C."/>
            <person name="Berriman M."/>
        </authorList>
    </citation>
    <scope>NUCLEOTIDE SEQUENCE</scope>
    <source>
        <strain evidence="5">IL3000</strain>
    </source>
</reference>
<dbReference type="EMBL" id="HE575323">
    <property type="protein sequence ID" value="CCC93893.1"/>
    <property type="molecule type" value="Genomic_DNA"/>
</dbReference>
<dbReference type="PROSITE" id="PS50250">
    <property type="entry name" value="PCI"/>
    <property type="match status" value="1"/>
</dbReference>
<evidence type="ECO:0000256" key="3">
    <source>
        <dbReference type="ARBA" id="ARBA00022790"/>
    </source>
</evidence>
<dbReference type="GO" id="GO:0005829">
    <property type="term" value="C:cytosol"/>
    <property type="evidence" value="ECO:0007669"/>
    <property type="project" value="TreeGrafter"/>
</dbReference>
<dbReference type="InterPro" id="IPR000717">
    <property type="entry name" value="PCI_dom"/>
</dbReference>
<evidence type="ECO:0000256" key="1">
    <source>
        <dbReference type="ARBA" id="ARBA00010417"/>
    </source>
</evidence>
<dbReference type="InterPro" id="IPR040134">
    <property type="entry name" value="PSMD12/CSN4"/>
</dbReference>